<protein>
    <submittedName>
        <fullName evidence="1">Uncharacterized protein</fullName>
    </submittedName>
</protein>
<reference evidence="1" key="1">
    <citation type="submission" date="2021-01" db="EMBL/GenBank/DDBJ databases">
        <authorList>
            <consortium name="Aspergillus luchuensis mut. kawachii IFO 4304 genome sequencing consortium"/>
            <person name="Kazuki M."/>
            <person name="Futagami T."/>
        </authorList>
    </citation>
    <scope>NUCLEOTIDE SEQUENCE</scope>
    <source>
        <strain evidence="1">IFO 4308</strain>
    </source>
</reference>
<evidence type="ECO:0000313" key="2">
    <source>
        <dbReference type="Proteomes" id="UP000661280"/>
    </source>
</evidence>
<evidence type="ECO:0000313" key="1">
    <source>
        <dbReference type="EMBL" id="BCR98414.1"/>
    </source>
</evidence>
<dbReference type="GeneID" id="64959739"/>
<gene>
    <name evidence="1" type="ORF">AKAW2_40097A</name>
</gene>
<proteinExistence type="predicted"/>
<name>A0A7R7W8T2_ASPKA</name>
<sequence length="100" mass="11242">MIQQGLQRPVPRGEALWWGPIRRCFRSSFPSGESGPRNSAASFTNEVISPWRRVPSIFFLNVHGIQSSLLQHWDVFVAIYVATRASNPSQSVERSASGRE</sequence>
<keyword evidence="2" id="KW-1185">Reference proteome</keyword>
<accession>A0A7R7W8T2</accession>
<dbReference type="RefSeq" id="XP_041542180.1">
    <property type="nucleotide sequence ID" value="XM_041688391.1"/>
</dbReference>
<dbReference type="Proteomes" id="UP000661280">
    <property type="component" value="Chromosome 4"/>
</dbReference>
<reference evidence="1" key="2">
    <citation type="submission" date="2021-02" db="EMBL/GenBank/DDBJ databases">
        <title>Aspergillus luchuensis mut. kawachii IFO 4304 genome sequence.</title>
        <authorList>
            <person name="Mori K."/>
            <person name="Kadooka C."/>
            <person name="Goto M."/>
            <person name="Futagami T."/>
        </authorList>
    </citation>
    <scope>NUCLEOTIDE SEQUENCE</scope>
    <source>
        <strain evidence="1">IFO 4308</strain>
    </source>
</reference>
<dbReference type="EMBL" id="AP024428">
    <property type="protein sequence ID" value="BCR98414.1"/>
    <property type="molecule type" value="Genomic_DNA"/>
</dbReference>
<organism evidence="1 2">
    <name type="scientific">Aspergillus kawachii</name>
    <name type="common">White koji mold</name>
    <name type="synonym">Aspergillus awamori var. kawachi</name>
    <dbReference type="NCBI Taxonomy" id="1069201"/>
    <lineage>
        <taxon>Eukaryota</taxon>
        <taxon>Fungi</taxon>
        <taxon>Dikarya</taxon>
        <taxon>Ascomycota</taxon>
        <taxon>Pezizomycotina</taxon>
        <taxon>Eurotiomycetes</taxon>
        <taxon>Eurotiomycetidae</taxon>
        <taxon>Eurotiales</taxon>
        <taxon>Aspergillaceae</taxon>
        <taxon>Aspergillus</taxon>
        <taxon>Aspergillus subgen. Circumdati</taxon>
    </lineage>
</organism>
<dbReference type="AlphaFoldDB" id="A0A7R7W8T2"/>
<dbReference type="KEGG" id="aluc:AKAW2_40097A"/>